<feature type="chain" id="PRO_5001569234" evidence="1">
    <location>
        <begin position="18"/>
        <end position="114"/>
    </location>
</feature>
<feature type="signal peptide" evidence="1">
    <location>
        <begin position="1"/>
        <end position="17"/>
    </location>
</feature>
<name>A0A059CFY8_EUCGR</name>
<sequence length="114" mass="12467">MILSLLLLSFSRSCTNSIPSSTARVSAWSADCTLTWRANPPKKTPAASLQTPAIAPVDVPSRNPPSTFIFSDFEAGGLHFVAEGFGDCSIRIRWFLSEDSPIPLFPHYPEHFGD</sequence>
<evidence type="ECO:0000313" key="2">
    <source>
        <dbReference type="EMBL" id="KCW77081.1"/>
    </source>
</evidence>
<reference evidence="2" key="1">
    <citation type="submission" date="2013-07" db="EMBL/GenBank/DDBJ databases">
        <title>The genome of Eucalyptus grandis.</title>
        <authorList>
            <person name="Schmutz J."/>
            <person name="Hayes R."/>
            <person name="Myburg A."/>
            <person name="Tuskan G."/>
            <person name="Grattapaglia D."/>
            <person name="Rokhsar D.S."/>
        </authorList>
    </citation>
    <scope>NUCLEOTIDE SEQUENCE</scope>
    <source>
        <tissue evidence="2">Leaf extractions</tissue>
    </source>
</reference>
<evidence type="ECO:0000256" key="1">
    <source>
        <dbReference type="SAM" id="SignalP"/>
    </source>
</evidence>
<gene>
    <name evidence="2" type="ORF">EUGRSUZ_D01417</name>
</gene>
<accession>A0A059CFY8</accession>
<dbReference type="Gramene" id="KCW77081">
    <property type="protein sequence ID" value="KCW77081"/>
    <property type="gene ID" value="EUGRSUZ_D01417"/>
</dbReference>
<dbReference type="AlphaFoldDB" id="A0A059CFY8"/>
<protein>
    <submittedName>
        <fullName evidence="2">Uncharacterized protein</fullName>
    </submittedName>
</protein>
<dbReference type="EMBL" id="KK198756">
    <property type="protein sequence ID" value="KCW77081.1"/>
    <property type="molecule type" value="Genomic_DNA"/>
</dbReference>
<organism evidence="2">
    <name type="scientific">Eucalyptus grandis</name>
    <name type="common">Flooded gum</name>
    <dbReference type="NCBI Taxonomy" id="71139"/>
    <lineage>
        <taxon>Eukaryota</taxon>
        <taxon>Viridiplantae</taxon>
        <taxon>Streptophyta</taxon>
        <taxon>Embryophyta</taxon>
        <taxon>Tracheophyta</taxon>
        <taxon>Spermatophyta</taxon>
        <taxon>Magnoliopsida</taxon>
        <taxon>eudicotyledons</taxon>
        <taxon>Gunneridae</taxon>
        <taxon>Pentapetalae</taxon>
        <taxon>rosids</taxon>
        <taxon>malvids</taxon>
        <taxon>Myrtales</taxon>
        <taxon>Myrtaceae</taxon>
        <taxon>Myrtoideae</taxon>
        <taxon>Eucalypteae</taxon>
        <taxon>Eucalyptus</taxon>
    </lineage>
</organism>
<proteinExistence type="predicted"/>
<dbReference type="InParanoid" id="A0A059CFY8"/>
<keyword evidence="1" id="KW-0732">Signal</keyword>